<comment type="similarity">
    <text evidence="1">Belongs to the prefoldin subunit alpha family.</text>
</comment>
<dbReference type="InterPro" id="IPR009053">
    <property type="entry name" value="Prefoldin"/>
</dbReference>
<organism evidence="5">
    <name type="scientific">Menopon gallinae</name>
    <name type="common">poultry shaft louse</name>
    <dbReference type="NCBI Taxonomy" id="328185"/>
    <lineage>
        <taxon>Eukaryota</taxon>
        <taxon>Metazoa</taxon>
        <taxon>Ecdysozoa</taxon>
        <taxon>Arthropoda</taxon>
        <taxon>Hexapoda</taxon>
        <taxon>Insecta</taxon>
        <taxon>Pterygota</taxon>
        <taxon>Neoptera</taxon>
        <taxon>Paraneoptera</taxon>
        <taxon>Psocodea</taxon>
        <taxon>Troctomorpha</taxon>
        <taxon>Phthiraptera</taxon>
        <taxon>Amblycera</taxon>
        <taxon>Menoponidae</taxon>
        <taxon>Menopon</taxon>
    </lineage>
</organism>
<proteinExistence type="inferred from homology"/>
<dbReference type="GO" id="GO:0007017">
    <property type="term" value="P:microtubule-based process"/>
    <property type="evidence" value="ECO:0007669"/>
    <property type="project" value="TreeGrafter"/>
</dbReference>
<dbReference type="InterPro" id="IPR016655">
    <property type="entry name" value="PFD3"/>
</dbReference>
<evidence type="ECO:0000256" key="1">
    <source>
        <dbReference type="ARBA" id="ARBA00010048"/>
    </source>
</evidence>
<dbReference type="CDD" id="cd23156">
    <property type="entry name" value="Prefoldin_3"/>
    <property type="match status" value="1"/>
</dbReference>
<dbReference type="FunFam" id="1.10.287.370:FF:000001">
    <property type="entry name" value="Prefoldin subunit 3"/>
    <property type="match status" value="1"/>
</dbReference>
<evidence type="ECO:0008006" key="6">
    <source>
        <dbReference type="Google" id="ProtNLM"/>
    </source>
</evidence>
<dbReference type="GO" id="GO:0006457">
    <property type="term" value="P:protein folding"/>
    <property type="evidence" value="ECO:0007669"/>
    <property type="project" value="InterPro"/>
</dbReference>
<protein>
    <recommendedName>
        <fullName evidence="6">Prefoldin subunit 3</fullName>
    </recommendedName>
</protein>
<sequence>MVINRYLYFIYSQMEDEPKVKCAENIKVEERKEKKEEDEISETNVDPKGKPHMGIPEAKFVEDVDEFMALPENDGNADKVLKRFDEENSKYRFMEYNLATKRKRLKGQIPELQKSIDMMGILQTLKKKGTTMKTQFLLSDPIFMKALVPPTDKVFLCIGANVILEYTLAEAAALLRKNLAVAERSLELVEDDLDFLRDQYTTTEVNMARVFNWNVKKRQSAAQ</sequence>
<dbReference type="EMBL" id="JARGDH010000002">
    <property type="protein sequence ID" value="KAL0276190.1"/>
    <property type="molecule type" value="Genomic_DNA"/>
</dbReference>
<dbReference type="Gene3D" id="1.10.287.370">
    <property type="match status" value="1"/>
</dbReference>
<comment type="caution">
    <text evidence="5">The sequence shown here is derived from an EMBL/GenBank/DDBJ whole genome shotgun (WGS) entry which is preliminary data.</text>
</comment>
<dbReference type="GO" id="GO:0015631">
    <property type="term" value="F:tubulin binding"/>
    <property type="evidence" value="ECO:0007669"/>
    <property type="project" value="TreeGrafter"/>
</dbReference>
<evidence type="ECO:0000256" key="3">
    <source>
        <dbReference type="SAM" id="Coils"/>
    </source>
</evidence>
<keyword evidence="3" id="KW-0175">Coiled coil</keyword>
<evidence type="ECO:0000256" key="4">
    <source>
        <dbReference type="SAM" id="MobiDB-lite"/>
    </source>
</evidence>
<dbReference type="PANTHER" id="PTHR12409:SF0">
    <property type="entry name" value="PREFOLDIN SUBUNIT 3"/>
    <property type="match status" value="1"/>
</dbReference>
<dbReference type="Pfam" id="PF02996">
    <property type="entry name" value="Prefoldin"/>
    <property type="match status" value="1"/>
</dbReference>
<dbReference type="GO" id="GO:0005737">
    <property type="term" value="C:cytoplasm"/>
    <property type="evidence" value="ECO:0007669"/>
    <property type="project" value="UniProtKB-ARBA"/>
</dbReference>
<dbReference type="GO" id="GO:0007021">
    <property type="term" value="P:tubulin complex assembly"/>
    <property type="evidence" value="ECO:0007669"/>
    <property type="project" value="TreeGrafter"/>
</dbReference>
<dbReference type="SUPFAM" id="SSF46579">
    <property type="entry name" value="Prefoldin"/>
    <property type="match status" value="1"/>
</dbReference>
<evidence type="ECO:0000256" key="2">
    <source>
        <dbReference type="ARBA" id="ARBA00023186"/>
    </source>
</evidence>
<dbReference type="InterPro" id="IPR004127">
    <property type="entry name" value="Prefoldin_subunit_alpha"/>
</dbReference>
<feature type="region of interest" description="Disordered" evidence="4">
    <location>
        <begin position="27"/>
        <end position="54"/>
    </location>
</feature>
<name>A0AAW2I402_9NEOP</name>
<dbReference type="PANTHER" id="PTHR12409">
    <property type="entry name" value="PREFOLDIN SUBUNIT 3"/>
    <property type="match status" value="1"/>
</dbReference>
<gene>
    <name evidence="5" type="ORF">PYX00_003806</name>
</gene>
<feature type="compositionally biased region" description="Basic and acidic residues" evidence="4">
    <location>
        <begin position="27"/>
        <end position="37"/>
    </location>
</feature>
<dbReference type="GO" id="GO:0016272">
    <property type="term" value="C:prefoldin complex"/>
    <property type="evidence" value="ECO:0007669"/>
    <property type="project" value="InterPro"/>
</dbReference>
<keyword evidence="2" id="KW-0143">Chaperone</keyword>
<dbReference type="AlphaFoldDB" id="A0AAW2I402"/>
<evidence type="ECO:0000313" key="5">
    <source>
        <dbReference type="EMBL" id="KAL0276190.1"/>
    </source>
</evidence>
<reference evidence="5" key="1">
    <citation type="journal article" date="2024" name="Gigascience">
        <title>Chromosome-level genome of the poultry shaft louse Menopon gallinae provides insight into the host-switching and adaptive evolution of parasitic lice.</title>
        <authorList>
            <person name="Xu Y."/>
            <person name="Ma L."/>
            <person name="Liu S."/>
            <person name="Liang Y."/>
            <person name="Liu Q."/>
            <person name="He Z."/>
            <person name="Tian L."/>
            <person name="Duan Y."/>
            <person name="Cai W."/>
            <person name="Li H."/>
            <person name="Song F."/>
        </authorList>
    </citation>
    <scope>NUCLEOTIDE SEQUENCE</scope>
    <source>
        <strain evidence="5">Cailab_2023a</strain>
    </source>
</reference>
<feature type="coiled-coil region" evidence="3">
    <location>
        <begin position="172"/>
        <end position="199"/>
    </location>
</feature>
<accession>A0AAW2I402</accession>